<organism evidence="2 3">
    <name type="scientific">Opitutus terrae (strain DSM 11246 / JCM 15787 / PB90-1)</name>
    <dbReference type="NCBI Taxonomy" id="452637"/>
    <lineage>
        <taxon>Bacteria</taxon>
        <taxon>Pseudomonadati</taxon>
        <taxon>Verrucomicrobiota</taxon>
        <taxon>Opitutia</taxon>
        <taxon>Opitutales</taxon>
        <taxon>Opitutaceae</taxon>
        <taxon>Opitutus</taxon>
    </lineage>
</organism>
<reference evidence="2 3" key="1">
    <citation type="journal article" date="2011" name="J. Bacteriol.">
        <title>Genome sequence of the verrucomicrobium Opitutus terrae PB90-1, an abundant inhabitant of rice paddy soil ecosystems.</title>
        <authorList>
            <person name="van Passel M.W."/>
            <person name="Kant R."/>
            <person name="Palva A."/>
            <person name="Copeland A."/>
            <person name="Lucas S."/>
            <person name="Lapidus A."/>
            <person name="Glavina del Rio T."/>
            <person name="Pitluck S."/>
            <person name="Goltsman E."/>
            <person name="Clum A."/>
            <person name="Sun H."/>
            <person name="Schmutz J."/>
            <person name="Larimer F.W."/>
            <person name="Land M.L."/>
            <person name="Hauser L."/>
            <person name="Kyrpides N."/>
            <person name="Mikhailova N."/>
            <person name="Richardson P.P."/>
            <person name="Janssen P.H."/>
            <person name="de Vos W.M."/>
            <person name="Smidt H."/>
        </authorList>
    </citation>
    <scope>NUCLEOTIDE SEQUENCE [LARGE SCALE GENOMIC DNA]</scope>
    <source>
        <strain evidence="3">DSM 11246 / JCM 15787 / PB90-1</strain>
    </source>
</reference>
<dbReference type="SUPFAM" id="SSF50965">
    <property type="entry name" value="Galactose oxidase, central domain"/>
    <property type="match status" value="1"/>
</dbReference>
<dbReference type="EMBL" id="CP001032">
    <property type="protein sequence ID" value="ACB73858.1"/>
    <property type="molecule type" value="Genomic_DNA"/>
</dbReference>
<feature type="signal peptide" evidence="1">
    <location>
        <begin position="1"/>
        <end position="21"/>
    </location>
</feature>
<dbReference type="Pfam" id="PF01344">
    <property type="entry name" value="Kelch_1"/>
    <property type="match status" value="1"/>
</dbReference>
<keyword evidence="1" id="KW-0732">Signal</keyword>
<evidence type="ECO:0000256" key="1">
    <source>
        <dbReference type="SAM" id="SignalP"/>
    </source>
</evidence>
<evidence type="ECO:0000313" key="2">
    <source>
        <dbReference type="EMBL" id="ACB73858.1"/>
    </source>
</evidence>
<dbReference type="Proteomes" id="UP000007013">
    <property type="component" value="Chromosome"/>
</dbReference>
<dbReference type="SMART" id="SM00612">
    <property type="entry name" value="Kelch"/>
    <property type="match status" value="4"/>
</dbReference>
<dbReference type="InterPro" id="IPR006652">
    <property type="entry name" value="Kelch_1"/>
</dbReference>
<feature type="chain" id="PRO_5002772049" evidence="1">
    <location>
        <begin position="22"/>
        <end position="396"/>
    </location>
</feature>
<evidence type="ECO:0000313" key="3">
    <source>
        <dbReference type="Proteomes" id="UP000007013"/>
    </source>
</evidence>
<dbReference type="OrthoDB" id="8450144at2"/>
<keyword evidence="3" id="KW-1185">Reference proteome</keyword>
<dbReference type="HOGENOM" id="CLU_696056_0_0_0"/>
<dbReference type="Pfam" id="PF24681">
    <property type="entry name" value="Kelch_KLHDC2_KLHL20_DRC7"/>
    <property type="match status" value="1"/>
</dbReference>
<dbReference type="InterPro" id="IPR015915">
    <property type="entry name" value="Kelch-typ_b-propeller"/>
</dbReference>
<protein>
    <submittedName>
        <fullName evidence="2">Kelch repeat-containing protein</fullName>
    </submittedName>
</protein>
<sequence>MRSILPVSLGLLMLAPFAARALTTEKKLASPALQLPQLSVPANVPLQKVAELRMLEPRFAPAAVAHGNFIYIIGGSGRNDAPLASVERFDVRTGRSEPFTTLQTPRLWHQAVLVGDKIYVLGGDSLNGISPSWPSPSLHGPVSIDADTDEIGARWAAREWVQFGPTTPYRPFPSSPLLYASAPQPARPGRNPLSSVEIIDLATGATAAGPALPKPRTNFACAAVGRHIFVIGGRTLSAAGPIVSNRVFILDTASATWTEGAPTPHVRSDAAAAVVSGGFILVSGGYRRPFALDAVDVLNPRTGHWTEIAPLTRPTSAHSLVFFGHQLFLFGDYDNPGELIAYDLNRKTSETFTLQYKASRHTAAVVANDQIFVIGGRTNRYQPPTDLIQVFAPVRS</sequence>
<dbReference type="eggNOG" id="COG3055">
    <property type="taxonomic scope" value="Bacteria"/>
</dbReference>
<gene>
    <name evidence="2" type="ordered locus">Oter_0568</name>
</gene>
<dbReference type="Gene3D" id="2.120.10.80">
    <property type="entry name" value="Kelch-type beta propeller"/>
    <property type="match status" value="2"/>
</dbReference>
<dbReference type="PANTHER" id="PTHR45632">
    <property type="entry name" value="LD33804P"/>
    <property type="match status" value="1"/>
</dbReference>
<dbReference type="RefSeq" id="WP_012373396.1">
    <property type="nucleotide sequence ID" value="NC_010571.1"/>
</dbReference>
<dbReference type="KEGG" id="ote:Oter_0568"/>
<dbReference type="STRING" id="452637.Oter_0568"/>
<dbReference type="InterPro" id="IPR011043">
    <property type="entry name" value="Gal_Oxase/kelch_b-propeller"/>
</dbReference>
<accession>B1ZSK1</accession>
<dbReference type="AlphaFoldDB" id="B1ZSK1"/>
<proteinExistence type="predicted"/>
<name>B1ZSK1_OPITP</name>